<accession>A0A4W5JIR3</accession>
<sequence length="213" mass="22575">MAAHFIRDQWTCLGYGRRIGPPGPLELPRASGSLQAAIEALSLLPSGLVLPVLDFMASMLPQVALSEEALCVEAVTVSWKLVLGLSSNPHDVWPTLQGFVTMAFHHSLLELTEEQAPGLTVTLQQVTRGRHGGSTPGFTVTLQQVTRGRHGGSTPGFTVTLQQVTRGRHGGSTPGFTVTLQQVTRGRHGGSTPGFTVTLQQVTRGRHGGSTPG</sequence>
<dbReference type="PANTHER" id="PTHR12029">
    <property type="entry name" value="RNA METHYLTRANSFERASE"/>
    <property type="match status" value="1"/>
</dbReference>
<dbReference type="AlphaFoldDB" id="A0A4W5JIR3"/>
<evidence type="ECO:0000313" key="1">
    <source>
        <dbReference type="Ensembl" id="ENSHHUP00000004623.1"/>
    </source>
</evidence>
<dbReference type="Proteomes" id="UP000314982">
    <property type="component" value="Unassembled WGS sequence"/>
</dbReference>
<reference evidence="1" key="3">
    <citation type="submission" date="2025-09" db="UniProtKB">
        <authorList>
            <consortium name="Ensembl"/>
        </authorList>
    </citation>
    <scope>IDENTIFICATION</scope>
</reference>
<keyword evidence="2" id="KW-1185">Reference proteome</keyword>
<dbReference type="InterPro" id="IPR045330">
    <property type="entry name" value="TRM3/TARBP1"/>
</dbReference>
<dbReference type="GO" id="GO:0016423">
    <property type="term" value="F:tRNA (guanine) methyltransferase activity"/>
    <property type="evidence" value="ECO:0007669"/>
    <property type="project" value="TreeGrafter"/>
</dbReference>
<dbReference type="GO" id="GO:0030488">
    <property type="term" value="P:tRNA methylation"/>
    <property type="evidence" value="ECO:0007669"/>
    <property type="project" value="TreeGrafter"/>
</dbReference>
<dbReference type="PANTHER" id="PTHR12029:SF11">
    <property type="entry name" value="METHYLTRANSFERASE TARBP1-RELATED"/>
    <property type="match status" value="1"/>
</dbReference>
<reference evidence="2" key="1">
    <citation type="submission" date="2018-06" db="EMBL/GenBank/DDBJ databases">
        <title>Genome assembly of Danube salmon.</title>
        <authorList>
            <person name="Macqueen D.J."/>
            <person name="Gundappa M.K."/>
        </authorList>
    </citation>
    <scope>NUCLEOTIDE SEQUENCE [LARGE SCALE GENOMIC DNA]</scope>
</reference>
<protein>
    <submittedName>
        <fullName evidence="1">Uncharacterized protein</fullName>
    </submittedName>
</protein>
<organism evidence="1 2">
    <name type="scientific">Hucho hucho</name>
    <name type="common">huchen</name>
    <dbReference type="NCBI Taxonomy" id="62062"/>
    <lineage>
        <taxon>Eukaryota</taxon>
        <taxon>Metazoa</taxon>
        <taxon>Chordata</taxon>
        <taxon>Craniata</taxon>
        <taxon>Vertebrata</taxon>
        <taxon>Euteleostomi</taxon>
        <taxon>Actinopterygii</taxon>
        <taxon>Neopterygii</taxon>
        <taxon>Teleostei</taxon>
        <taxon>Protacanthopterygii</taxon>
        <taxon>Salmoniformes</taxon>
        <taxon>Salmonidae</taxon>
        <taxon>Salmoninae</taxon>
        <taxon>Hucho</taxon>
    </lineage>
</organism>
<name>A0A4W5JIR3_9TELE</name>
<proteinExistence type="predicted"/>
<reference evidence="1" key="2">
    <citation type="submission" date="2025-08" db="UniProtKB">
        <authorList>
            <consortium name="Ensembl"/>
        </authorList>
    </citation>
    <scope>IDENTIFICATION</scope>
</reference>
<dbReference type="Ensembl" id="ENSHHUT00000004781.1">
    <property type="protein sequence ID" value="ENSHHUP00000004623.1"/>
    <property type="gene ID" value="ENSHHUG00000002894.1"/>
</dbReference>
<evidence type="ECO:0000313" key="2">
    <source>
        <dbReference type="Proteomes" id="UP000314982"/>
    </source>
</evidence>
<dbReference type="STRING" id="62062.ENSHHUP00000004623"/>